<comment type="function">
    <text evidence="5">PPIases accelerate the folding of proteins. It catalyzes the cis-trans isomerization of proline imidic peptide bonds in oligopeptides.</text>
</comment>
<dbReference type="EC" id="5.2.1.8" evidence="5"/>
<dbReference type="GeneID" id="5004061"/>
<dbReference type="Gramene" id="ABO98223">
    <property type="protein sequence ID" value="ABO98223"/>
    <property type="gene ID" value="OSTLU_8483"/>
</dbReference>
<name>A4S3J6_OSTLU</name>
<dbReference type="Proteomes" id="UP000001568">
    <property type="component" value="Chromosome 10"/>
</dbReference>
<evidence type="ECO:0000256" key="3">
    <source>
        <dbReference type="ARBA" id="ARBA00023110"/>
    </source>
</evidence>
<keyword evidence="3 5" id="KW-0697">Rotamase</keyword>
<dbReference type="KEGG" id="olu:OSTLU_8483"/>
<dbReference type="GO" id="GO:0016018">
    <property type="term" value="F:cyclosporin A binding"/>
    <property type="evidence" value="ECO:0007669"/>
    <property type="project" value="TreeGrafter"/>
</dbReference>
<keyword evidence="8" id="KW-1185">Reference proteome</keyword>
<comment type="similarity">
    <text evidence="2 5">Belongs to the cyclophilin-type PPIase family.</text>
</comment>
<dbReference type="InterPro" id="IPR029000">
    <property type="entry name" value="Cyclophilin-like_dom_sf"/>
</dbReference>
<reference evidence="7 8" key="1">
    <citation type="journal article" date="2007" name="Proc. Natl. Acad. Sci. U.S.A.">
        <title>The tiny eukaryote Ostreococcus provides genomic insights into the paradox of plankton speciation.</title>
        <authorList>
            <person name="Palenik B."/>
            <person name="Grimwood J."/>
            <person name="Aerts A."/>
            <person name="Rouze P."/>
            <person name="Salamov A."/>
            <person name="Putnam N."/>
            <person name="Dupont C."/>
            <person name="Jorgensen R."/>
            <person name="Derelle E."/>
            <person name="Rombauts S."/>
            <person name="Zhou K."/>
            <person name="Otillar R."/>
            <person name="Merchant S.S."/>
            <person name="Podell S."/>
            <person name="Gaasterland T."/>
            <person name="Napoli C."/>
            <person name="Gendler K."/>
            <person name="Manuell A."/>
            <person name="Tai V."/>
            <person name="Vallon O."/>
            <person name="Piganeau G."/>
            <person name="Jancek S."/>
            <person name="Heijde M."/>
            <person name="Jabbari K."/>
            <person name="Bowler C."/>
            <person name="Lohr M."/>
            <person name="Robbens S."/>
            <person name="Werner G."/>
            <person name="Dubchak I."/>
            <person name="Pazour G.J."/>
            <person name="Ren Q."/>
            <person name="Paulsen I."/>
            <person name="Delwiche C."/>
            <person name="Schmutz J."/>
            <person name="Rokhsar D."/>
            <person name="Van de Peer Y."/>
            <person name="Moreau H."/>
            <person name="Grigoriev I.V."/>
        </authorList>
    </citation>
    <scope>NUCLEOTIDE SEQUENCE [LARGE SCALE GENOMIC DNA]</scope>
    <source>
        <strain evidence="7 8">CCE9901</strain>
    </source>
</reference>
<evidence type="ECO:0000256" key="4">
    <source>
        <dbReference type="ARBA" id="ARBA00023235"/>
    </source>
</evidence>
<proteinExistence type="inferred from homology"/>
<dbReference type="PRINTS" id="PR00153">
    <property type="entry name" value="CSAPPISMRASE"/>
</dbReference>
<dbReference type="PANTHER" id="PTHR11071:SF561">
    <property type="entry name" value="PEPTIDYL-PROLYL CIS-TRANS ISOMERASE D-RELATED"/>
    <property type="match status" value="1"/>
</dbReference>
<feature type="non-terminal residue" evidence="7">
    <location>
        <position position="160"/>
    </location>
</feature>
<dbReference type="EMBL" id="CP000590">
    <property type="protein sequence ID" value="ABO98223.1"/>
    <property type="molecule type" value="Genomic_DNA"/>
</dbReference>
<comment type="catalytic activity">
    <reaction evidence="1 5">
        <text>[protein]-peptidylproline (omega=180) = [protein]-peptidylproline (omega=0)</text>
        <dbReference type="Rhea" id="RHEA:16237"/>
        <dbReference type="Rhea" id="RHEA-COMP:10747"/>
        <dbReference type="Rhea" id="RHEA-COMP:10748"/>
        <dbReference type="ChEBI" id="CHEBI:83833"/>
        <dbReference type="ChEBI" id="CHEBI:83834"/>
        <dbReference type="EC" id="5.2.1.8"/>
    </reaction>
</comment>
<dbReference type="GO" id="GO:0003755">
    <property type="term" value="F:peptidyl-prolyl cis-trans isomerase activity"/>
    <property type="evidence" value="ECO:0007669"/>
    <property type="project" value="UniProtKB-UniRule"/>
</dbReference>
<dbReference type="PANTHER" id="PTHR11071">
    <property type="entry name" value="PEPTIDYL-PROLYL CIS-TRANS ISOMERASE"/>
    <property type="match status" value="1"/>
</dbReference>
<dbReference type="Pfam" id="PF00160">
    <property type="entry name" value="Pro_isomerase"/>
    <property type="match status" value="1"/>
</dbReference>
<dbReference type="RefSeq" id="XP_001419930.1">
    <property type="nucleotide sequence ID" value="XM_001419893.1"/>
</dbReference>
<dbReference type="Gene3D" id="2.40.100.10">
    <property type="entry name" value="Cyclophilin-like"/>
    <property type="match status" value="1"/>
</dbReference>
<dbReference type="OrthoDB" id="407558at2759"/>
<evidence type="ECO:0000313" key="7">
    <source>
        <dbReference type="EMBL" id="ABO98223.1"/>
    </source>
</evidence>
<accession>A4S3J6</accession>
<evidence type="ECO:0000313" key="8">
    <source>
        <dbReference type="Proteomes" id="UP000001568"/>
    </source>
</evidence>
<dbReference type="PIRSF" id="PIRSF001467">
    <property type="entry name" value="Peptidylpro_ismrse"/>
    <property type="match status" value="1"/>
</dbReference>
<dbReference type="OMA" id="VKGFMMQ"/>
<gene>
    <name evidence="7" type="ORF">OSTLU_8483</name>
</gene>
<dbReference type="InterPro" id="IPR024936">
    <property type="entry name" value="Cyclophilin-type_PPIase"/>
</dbReference>
<dbReference type="STRING" id="436017.A4S3J6"/>
<dbReference type="PROSITE" id="PS50072">
    <property type="entry name" value="CSA_PPIASE_2"/>
    <property type="match status" value="1"/>
</dbReference>
<sequence>RVVFELFDAKSARACENFRALCEGMGTSRATGRRRTYEGSRMHRCVRNFMMQGGDYTHGNGAGGESIWGKKFKDDAGGLKLKHDAMGVLSMSNTGKNSNSSQFFVTLGACKHLDGKHVVFGKCVRGMDVLERINDECAVDAGGTSEEPKVPVVVAGCGVL</sequence>
<protein>
    <recommendedName>
        <fullName evidence="5">Peptidyl-prolyl cis-trans isomerase</fullName>
        <shortName evidence="5">PPIase</shortName>
        <ecNumber evidence="5">5.2.1.8</ecNumber>
    </recommendedName>
</protein>
<evidence type="ECO:0000256" key="2">
    <source>
        <dbReference type="ARBA" id="ARBA00007365"/>
    </source>
</evidence>
<feature type="domain" description="PPIase cyclophilin-type" evidence="6">
    <location>
        <begin position="1"/>
        <end position="159"/>
    </location>
</feature>
<dbReference type="FunFam" id="2.40.100.10:FF:000025">
    <property type="entry name" value="Peptidyl-prolyl cis-trans isomerase CYP19-2"/>
    <property type="match status" value="1"/>
</dbReference>
<evidence type="ECO:0000256" key="5">
    <source>
        <dbReference type="RuleBase" id="RU363019"/>
    </source>
</evidence>
<dbReference type="eggNOG" id="KOG0865">
    <property type="taxonomic scope" value="Eukaryota"/>
</dbReference>
<dbReference type="HOGENOM" id="CLU_012062_4_3_1"/>
<dbReference type="InterPro" id="IPR002130">
    <property type="entry name" value="Cyclophilin-type_PPIase_dom"/>
</dbReference>
<organism evidence="7 8">
    <name type="scientific">Ostreococcus lucimarinus (strain CCE9901)</name>
    <dbReference type="NCBI Taxonomy" id="436017"/>
    <lineage>
        <taxon>Eukaryota</taxon>
        <taxon>Viridiplantae</taxon>
        <taxon>Chlorophyta</taxon>
        <taxon>Mamiellophyceae</taxon>
        <taxon>Mamiellales</taxon>
        <taxon>Bathycoccaceae</taxon>
        <taxon>Ostreococcus</taxon>
    </lineage>
</organism>
<dbReference type="AlphaFoldDB" id="A4S3J6"/>
<dbReference type="SUPFAM" id="SSF50891">
    <property type="entry name" value="Cyclophilin-like"/>
    <property type="match status" value="1"/>
</dbReference>
<evidence type="ECO:0000259" key="6">
    <source>
        <dbReference type="PROSITE" id="PS50072"/>
    </source>
</evidence>
<dbReference type="GO" id="GO:0006457">
    <property type="term" value="P:protein folding"/>
    <property type="evidence" value="ECO:0007669"/>
    <property type="project" value="TreeGrafter"/>
</dbReference>
<dbReference type="GO" id="GO:0005737">
    <property type="term" value="C:cytoplasm"/>
    <property type="evidence" value="ECO:0007669"/>
    <property type="project" value="TreeGrafter"/>
</dbReference>
<keyword evidence="4 5" id="KW-0413">Isomerase</keyword>
<evidence type="ECO:0000256" key="1">
    <source>
        <dbReference type="ARBA" id="ARBA00000971"/>
    </source>
</evidence>
<feature type="non-terminal residue" evidence="7">
    <location>
        <position position="1"/>
    </location>
</feature>